<accession>A0ACD5ZCH2</accession>
<name>A0ACD5ZCH2_AVESA</name>
<dbReference type="Proteomes" id="UP001732700">
    <property type="component" value="Chromosome 6C"/>
</dbReference>
<evidence type="ECO:0000313" key="1">
    <source>
        <dbReference type="EnsemblPlants" id="AVESA.00010b.r2.6CG1139660.1.CDS"/>
    </source>
</evidence>
<protein>
    <submittedName>
        <fullName evidence="1">Uncharacterized protein</fullName>
    </submittedName>
</protein>
<reference evidence="1" key="2">
    <citation type="submission" date="2025-09" db="UniProtKB">
        <authorList>
            <consortium name="EnsemblPlants"/>
        </authorList>
    </citation>
    <scope>IDENTIFICATION</scope>
</reference>
<evidence type="ECO:0000313" key="2">
    <source>
        <dbReference type="Proteomes" id="UP001732700"/>
    </source>
</evidence>
<dbReference type="EnsemblPlants" id="AVESA.00010b.r2.6CG1139660.1">
    <property type="protein sequence ID" value="AVESA.00010b.r2.6CG1139660.1.CDS"/>
    <property type="gene ID" value="AVESA.00010b.r2.6CG1139660"/>
</dbReference>
<proteinExistence type="predicted"/>
<reference evidence="1" key="1">
    <citation type="submission" date="2021-05" db="EMBL/GenBank/DDBJ databases">
        <authorList>
            <person name="Scholz U."/>
            <person name="Mascher M."/>
            <person name="Fiebig A."/>
        </authorList>
    </citation>
    <scope>NUCLEOTIDE SEQUENCE [LARGE SCALE GENOMIC DNA]</scope>
</reference>
<sequence>MGCSVQDRQTRNRGKERHGKNIDEKGARVSCNYCGKVVQGYNRLEHHLAGIRGNVSPCDLVPESVKESLRISLQDRKKDWMLRKRNRLKHDEVPPTRSQAIPFTQVQQPHLQPNMSINHCFLQPTPDLMDPVKIKTTQSSSESKPLVKTEDHLDSLVAKSIGRFIFEAGLEPGVLHSSSFKEMIGVFVHVPGFAMPTYESILQEQLRETENHEKELRQEWRRSGCSVILHSWKGQCGKSFVSVLVYCSKGMIFRRSMDVSSIIEDVDMLTAMLFRVVGDVGAQNIVQIVTNDVSPYMQTAWHYVLKYYDHSFFFALCADHCINLLLEKIAASKNVSEVLMKAKEITRFIYGPALPMELKGRYVQEEILSSSCLKFVAVFITLERLVSARVNLVNMFNSPAWDSSVWAASSDMFRDISGIVKTDDAFWSAAADVVKVTNPLVSVLCKLESEICPMGILYDAMDGAKEDIKRNLGDKHGEYWALVDRIWDGYLHSPLHAAGHLLNPRIFYSDRFHHDTEISSGITTCIIQLSQVHYNPRKAAAQLEVYQQKLGSFDSDPANQQIMGIPQVQWWSAHGARTPDLQTMAKRILSQTCFGATRYNVDWSLSEKLHAGRWKRTASEHQRFCQMEYVHYNLVLARAAPRIHGFSAGQNERVTMVLDDWIAAPKQAAGRH</sequence>
<keyword evidence="2" id="KW-1185">Reference proteome</keyword>
<organism evidence="1 2">
    <name type="scientific">Avena sativa</name>
    <name type="common">Oat</name>
    <dbReference type="NCBI Taxonomy" id="4498"/>
    <lineage>
        <taxon>Eukaryota</taxon>
        <taxon>Viridiplantae</taxon>
        <taxon>Streptophyta</taxon>
        <taxon>Embryophyta</taxon>
        <taxon>Tracheophyta</taxon>
        <taxon>Spermatophyta</taxon>
        <taxon>Magnoliopsida</taxon>
        <taxon>Liliopsida</taxon>
        <taxon>Poales</taxon>
        <taxon>Poaceae</taxon>
        <taxon>BOP clade</taxon>
        <taxon>Pooideae</taxon>
        <taxon>Poodae</taxon>
        <taxon>Poeae</taxon>
        <taxon>Poeae Chloroplast Group 1 (Aveneae type)</taxon>
        <taxon>Aveninae</taxon>
        <taxon>Avena</taxon>
    </lineage>
</organism>